<evidence type="ECO:0000256" key="2">
    <source>
        <dbReference type="ARBA" id="ARBA00022737"/>
    </source>
</evidence>
<dbReference type="InterPro" id="IPR036322">
    <property type="entry name" value="WD40_repeat_dom_sf"/>
</dbReference>
<protein>
    <submittedName>
        <fullName evidence="3">Uncharacterized protein LOC100185346</fullName>
    </submittedName>
</protein>
<dbReference type="PANTHER" id="PTHR44472:SF1">
    <property type="entry name" value="DDB1 AND CUL4 ASSOCIATED FACTOR 4"/>
    <property type="match status" value="1"/>
</dbReference>
<organism evidence="3">
    <name type="scientific">Phallusia mammillata</name>
    <dbReference type="NCBI Taxonomy" id="59560"/>
    <lineage>
        <taxon>Eukaryota</taxon>
        <taxon>Metazoa</taxon>
        <taxon>Chordata</taxon>
        <taxon>Tunicata</taxon>
        <taxon>Ascidiacea</taxon>
        <taxon>Phlebobranchia</taxon>
        <taxon>Ascidiidae</taxon>
        <taxon>Phallusia</taxon>
    </lineage>
</organism>
<keyword evidence="1" id="KW-0853">WD repeat</keyword>
<dbReference type="PANTHER" id="PTHR44472">
    <property type="entry name" value="DDB1- AND CUL4-ASSOCIATED FACTOR 4-RELATED"/>
    <property type="match status" value="1"/>
</dbReference>
<accession>A0A6F9DHN8</accession>
<dbReference type="AlphaFoldDB" id="A0A6F9DHN8"/>
<gene>
    <name evidence="3" type="primary">LOC100185346</name>
</gene>
<sequence>MANSAPNLPGFYFDSEKNRYFKIQPGEDHRDNCPQKKAKVDVQNISTKLKPTGVKNICTVLHHRERTFQDCSVRNDVLLNRLLVLKRRKKLLKSHEWISNLPTVHDIAPSPDFSTCLCRMGSRLMHLPTDRRFSKPGNLPSVYILDCEKVLDISFTSFKVKPLQGICTCILAYNNSVVRLQPLRYASLKVDKFTSDVPFACAGNQTATSDVYNVSYSSGSKTLFVKSIERHFASSRPGKDFADIFDFSSVVRSQCFSTTSNLHFSGLGNGTTVAVDWRCKPQSGSKISMGRLKTGAVMALQVLNDGRQLIMRNIAEKDTISLWDVRMATKPTYDFLSIDVPRGPRRGHHRIYVYHDQILSSVAYDGIGRVWNVLDGKLIYELDQTNTNPLAKLKNLMYNDRYLMDDGAPAFFGFTCSSLGWLSLSSNLLPSMKNLEQ</sequence>
<dbReference type="InterPro" id="IPR052254">
    <property type="entry name" value="CUL4-DDB1_E3_ligase_receptor"/>
</dbReference>
<dbReference type="Gene3D" id="2.130.10.10">
    <property type="entry name" value="YVTN repeat-like/Quinoprotein amine dehydrogenase"/>
    <property type="match status" value="1"/>
</dbReference>
<keyword evidence="2" id="KW-0677">Repeat</keyword>
<proteinExistence type="evidence at transcript level"/>
<dbReference type="InterPro" id="IPR015943">
    <property type="entry name" value="WD40/YVTN_repeat-like_dom_sf"/>
</dbReference>
<evidence type="ECO:0000256" key="1">
    <source>
        <dbReference type="ARBA" id="ARBA00022574"/>
    </source>
</evidence>
<evidence type="ECO:0000313" key="3">
    <source>
        <dbReference type="EMBL" id="CAB3262932.1"/>
    </source>
</evidence>
<dbReference type="SUPFAM" id="SSF50978">
    <property type="entry name" value="WD40 repeat-like"/>
    <property type="match status" value="1"/>
</dbReference>
<name>A0A6F9DHN8_9ASCI</name>
<reference evidence="3" key="1">
    <citation type="submission" date="2020-04" db="EMBL/GenBank/DDBJ databases">
        <authorList>
            <person name="Neveu A P."/>
        </authorList>
    </citation>
    <scope>NUCLEOTIDE SEQUENCE</scope>
    <source>
        <tissue evidence="3">Whole embryo</tissue>
    </source>
</reference>
<dbReference type="EMBL" id="LR787070">
    <property type="protein sequence ID" value="CAB3262932.1"/>
    <property type="molecule type" value="mRNA"/>
</dbReference>